<accession>A0A2N1M1T1</accession>
<gene>
    <name evidence="2" type="ORF">RhiirC2_858959</name>
</gene>
<reference evidence="2 3" key="2">
    <citation type="submission" date="2017-10" db="EMBL/GenBank/DDBJ databases">
        <title>Extensive intraspecific genome diversity in a model arbuscular mycorrhizal fungus.</title>
        <authorList>
            <person name="Chen E.C.H."/>
            <person name="Morin E."/>
            <person name="Baudet D."/>
            <person name="Noel J."/>
            <person name="Ndikumana S."/>
            <person name="Charron P."/>
            <person name="St-Onge C."/>
            <person name="Giorgi J."/>
            <person name="Grigoriev I.V."/>
            <person name="Roux C."/>
            <person name="Martin F.M."/>
            <person name="Corradi N."/>
        </authorList>
    </citation>
    <scope>NUCLEOTIDE SEQUENCE [LARGE SCALE GENOMIC DNA]</scope>
    <source>
        <strain evidence="2 3">C2</strain>
    </source>
</reference>
<dbReference type="AlphaFoldDB" id="A0A2N1M1T1"/>
<evidence type="ECO:0000256" key="1">
    <source>
        <dbReference type="SAM" id="MobiDB-lite"/>
    </source>
</evidence>
<dbReference type="VEuPathDB" id="FungiDB:FUN_009916"/>
<proteinExistence type="predicted"/>
<protein>
    <submittedName>
        <fullName evidence="2">Uncharacterized protein</fullName>
    </submittedName>
</protein>
<sequence>MVTDQKHPSDSTSNEQEEYTSKKNPSKPVRIGCKVNEIDDNGILHVVIIDRDGEQKLIYSLEQLEKWLLKKFGLEKEYKNKNYSRDAIMVKRGSGDRKYVSKEYNKLRK</sequence>
<organism evidence="2 3">
    <name type="scientific">Rhizophagus irregularis</name>
    <dbReference type="NCBI Taxonomy" id="588596"/>
    <lineage>
        <taxon>Eukaryota</taxon>
        <taxon>Fungi</taxon>
        <taxon>Fungi incertae sedis</taxon>
        <taxon>Mucoromycota</taxon>
        <taxon>Glomeromycotina</taxon>
        <taxon>Glomeromycetes</taxon>
        <taxon>Glomerales</taxon>
        <taxon>Glomeraceae</taxon>
        <taxon>Rhizophagus</taxon>
    </lineage>
</organism>
<reference evidence="2 3" key="1">
    <citation type="submission" date="2016-04" db="EMBL/GenBank/DDBJ databases">
        <title>Genome analyses suggest a sexual origin of heterokaryosis in a supposedly ancient asexual fungus.</title>
        <authorList>
            <person name="Ropars J."/>
            <person name="Sedzielewska K."/>
            <person name="Noel J."/>
            <person name="Charron P."/>
            <person name="Farinelli L."/>
            <person name="Marton T."/>
            <person name="Kruger M."/>
            <person name="Pelin A."/>
            <person name="Brachmann A."/>
            <person name="Corradi N."/>
        </authorList>
    </citation>
    <scope>NUCLEOTIDE SEQUENCE [LARGE SCALE GENOMIC DNA]</scope>
    <source>
        <strain evidence="2 3">C2</strain>
    </source>
</reference>
<evidence type="ECO:0000313" key="3">
    <source>
        <dbReference type="Proteomes" id="UP000233469"/>
    </source>
</evidence>
<name>A0A2N1M1T1_9GLOM</name>
<dbReference type="EMBL" id="LLXL01007259">
    <property type="protein sequence ID" value="PKK55591.1"/>
    <property type="molecule type" value="Genomic_DNA"/>
</dbReference>
<dbReference type="Proteomes" id="UP000233469">
    <property type="component" value="Unassembled WGS sequence"/>
</dbReference>
<feature type="region of interest" description="Disordered" evidence="1">
    <location>
        <begin position="1"/>
        <end position="28"/>
    </location>
</feature>
<evidence type="ECO:0000313" key="2">
    <source>
        <dbReference type="EMBL" id="PKK55591.1"/>
    </source>
</evidence>
<comment type="caution">
    <text evidence="2">The sequence shown here is derived from an EMBL/GenBank/DDBJ whole genome shotgun (WGS) entry which is preliminary data.</text>
</comment>